<accession>A0A2P2QVZ0</accession>
<sequence>MGCCWPLSRDTKMVKQGYAMLQLAL</sequence>
<protein>
    <submittedName>
        <fullName evidence="1">Uncharacterized protein</fullName>
    </submittedName>
</protein>
<organism evidence="1">
    <name type="scientific">Rhizophora mucronata</name>
    <name type="common">Asiatic mangrove</name>
    <dbReference type="NCBI Taxonomy" id="61149"/>
    <lineage>
        <taxon>Eukaryota</taxon>
        <taxon>Viridiplantae</taxon>
        <taxon>Streptophyta</taxon>
        <taxon>Embryophyta</taxon>
        <taxon>Tracheophyta</taxon>
        <taxon>Spermatophyta</taxon>
        <taxon>Magnoliopsida</taxon>
        <taxon>eudicotyledons</taxon>
        <taxon>Gunneridae</taxon>
        <taxon>Pentapetalae</taxon>
        <taxon>rosids</taxon>
        <taxon>fabids</taxon>
        <taxon>Malpighiales</taxon>
        <taxon>Rhizophoraceae</taxon>
        <taxon>Rhizophora</taxon>
    </lineage>
</organism>
<proteinExistence type="predicted"/>
<evidence type="ECO:0000313" key="1">
    <source>
        <dbReference type="EMBL" id="MBX71180.1"/>
    </source>
</evidence>
<dbReference type="AlphaFoldDB" id="A0A2P2QVZ0"/>
<reference evidence="1" key="1">
    <citation type="submission" date="2018-02" db="EMBL/GenBank/DDBJ databases">
        <title>Rhizophora mucronata_Transcriptome.</title>
        <authorList>
            <person name="Meera S.P."/>
            <person name="Sreeshan A."/>
            <person name="Augustine A."/>
        </authorList>
    </citation>
    <scope>NUCLEOTIDE SEQUENCE</scope>
    <source>
        <tissue evidence="1">Leaf</tissue>
    </source>
</reference>
<name>A0A2P2QVZ0_RHIMU</name>
<dbReference type="EMBL" id="GGEC01090696">
    <property type="protein sequence ID" value="MBX71180.1"/>
    <property type="molecule type" value="Transcribed_RNA"/>
</dbReference>